<dbReference type="Pfam" id="PF00512">
    <property type="entry name" value="HisKA"/>
    <property type="match status" value="1"/>
</dbReference>
<dbReference type="CDD" id="cd06225">
    <property type="entry name" value="HAMP"/>
    <property type="match status" value="1"/>
</dbReference>
<keyword evidence="10" id="KW-0175">Coiled coil</keyword>
<evidence type="ECO:0000256" key="9">
    <source>
        <dbReference type="ARBA" id="ARBA00022840"/>
    </source>
</evidence>
<dbReference type="SMART" id="SM00304">
    <property type="entry name" value="HAMP"/>
    <property type="match status" value="1"/>
</dbReference>
<reference evidence="14 15" key="2">
    <citation type="journal article" date="2012" name="Stand. Genomic Sci.">
        <title>Complete genome sequence of the thermophilic sulfate-reducing ocean bacterium Thermodesulfatator indicus type strain (CIR29812(T)).</title>
        <authorList>
            <person name="Anderson I."/>
            <person name="Saunders E."/>
            <person name="Lapidus A."/>
            <person name="Nolan M."/>
            <person name="Lucas S."/>
            <person name="Tice H."/>
            <person name="Del Rio T.G."/>
            <person name="Cheng J.F."/>
            <person name="Han C."/>
            <person name="Tapia R."/>
            <person name="Goodwin L.A."/>
            <person name="Pitluck S."/>
            <person name="Liolios K."/>
            <person name="Mavromatis K."/>
            <person name="Pagani I."/>
            <person name="Ivanova N."/>
            <person name="Mikhailova N."/>
            <person name="Pati A."/>
            <person name="Chen A."/>
            <person name="Palaniappan K."/>
            <person name="Land M."/>
            <person name="Hauser L."/>
            <person name="Jeffries C.D."/>
            <person name="Chang Y.J."/>
            <person name="Brambilla E.M."/>
            <person name="Rohde M."/>
            <person name="Spring S."/>
            <person name="Goker M."/>
            <person name="Detter J.C."/>
            <person name="Woyke T."/>
            <person name="Bristow J."/>
            <person name="Eisen J.A."/>
            <person name="Markowitz V."/>
            <person name="Hugenholtz P."/>
            <person name="Kyrpides N.C."/>
            <person name="Klenk H.P."/>
        </authorList>
    </citation>
    <scope>NUCLEOTIDE SEQUENCE [LARGE SCALE GENOMIC DNA]</scope>
    <source>
        <strain evidence="15">DSM 15286 / JCM 11887 / CIR29812</strain>
    </source>
</reference>
<gene>
    <name evidence="14" type="ordered locus">Thein_0562</name>
</gene>
<dbReference type="Pfam" id="PF00672">
    <property type="entry name" value="HAMP"/>
    <property type="match status" value="1"/>
</dbReference>
<dbReference type="Pfam" id="PF02518">
    <property type="entry name" value="HATPase_c"/>
    <property type="match status" value="1"/>
</dbReference>
<protein>
    <recommendedName>
        <fullName evidence="3">histidine kinase</fullName>
        <ecNumber evidence="3">2.7.13.3</ecNumber>
    </recommendedName>
</protein>
<dbReference type="EMBL" id="CP002683">
    <property type="protein sequence ID" value="AEH44443.1"/>
    <property type="molecule type" value="Genomic_DNA"/>
</dbReference>
<dbReference type="HOGENOM" id="CLU_589111_0_0_0"/>
<dbReference type="SUPFAM" id="SSF55874">
    <property type="entry name" value="ATPase domain of HSP90 chaperone/DNA topoisomerase II/histidine kinase"/>
    <property type="match status" value="1"/>
</dbReference>
<evidence type="ECO:0000256" key="4">
    <source>
        <dbReference type="ARBA" id="ARBA00022475"/>
    </source>
</evidence>
<evidence type="ECO:0000256" key="1">
    <source>
        <dbReference type="ARBA" id="ARBA00000085"/>
    </source>
</evidence>
<dbReference type="CDD" id="cd00082">
    <property type="entry name" value="HisKA"/>
    <property type="match status" value="1"/>
</dbReference>
<organism evidence="14 15">
    <name type="scientific">Thermodesulfatator indicus (strain DSM 15286 / JCM 11887 / CIR29812)</name>
    <dbReference type="NCBI Taxonomy" id="667014"/>
    <lineage>
        <taxon>Bacteria</taxon>
        <taxon>Pseudomonadati</taxon>
        <taxon>Thermodesulfobacteriota</taxon>
        <taxon>Thermodesulfobacteria</taxon>
        <taxon>Thermodesulfobacteriales</taxon>
        <taxon>Thermodesulfatatoraceae</taxon>
        <taxon>Thermodesulfatator</taxon>
    </lineage>
</organism>
<evidence type="ECO:0000256" key="11">
    <source>
        <dbReference type="SAM" id="Phobius"/>
    </source>
</evidence>
<evidence type="ECO:0000313" key="14">
    <source>
        <dbReference type="EMBL" id="AEH44443.1"/>
    </source>
</evidence>
<keyword evidence="15" id="KW-1185">Reference proteome</keyword>
<evidence type="ECO:0000259" key="13">
    <source>
        <dbReference type="PROSITE" id="PS50885"/>
    </source>
</evidence>
<evidence type="ECO:0000256" key="3">
    <source>
        <dbReference type="ARBA" id="ARBA00012438"/>
    </source>
</evidence>
<keyword evidence="5" id="KW-0597">Phosphoprotein</keyword>
<keyword evidence="11" id="KW-1133">Transmembrane helix</keyword>
<dbReference type="GO" id="GO:0005524">
    <property type="term" value="F:ATP binding"/>
    <property type="evidence" value="ECO:0007669"/>
    <property type="project" value="UniProtKB-KW"/>
</dbReference>
<dbReference type="InterPro" id="IPR003660">
    <property type="entry name" value="HAMP_dom"/>
</dbReference>
<feature type="domain" description="HAMP" evidence="13">
    <location>
        <begin position="177"/>
        <end position="228"/>
    </location>
</feature>
<dbReference type="InterPro" id="IPR003594">
    <property type="entry name" value="HATPase_dom"/>
</dbReference>
<evidence type="ECO:0000256" key="7">
    <source>
        <dbReference type="ARBA" id="ARBA00022741"/>
    </source>
</evidence>
<dbReference type="STRING" id="667014.Thein_0562"/>
<evidence type="ECO:0000259" key="12">
    <source>
        <dbReference type="PROSITE" id="PS50109"/>
    </source>
</evidence>
<evidence type="ECO:0000256" key="5">
    <source>
        <dbReference type="ARBA" id="ARBA00022553"/>
    </source>
</evidence>
<dbReference type="InterPro" id="IPR004358">
    <property type="entry name" value="Sig_transdc_His_kin-like_C"/>
</dbReference>
<comment type="subcellular location">
    <subcellularLocation>
        <location evidence="2">Cell membrane</location>
        <topology evidence="2">Multi-pass membrane protein</topology>
    </subcellularLocation>
</comment>
<evidence type="ECO:0000256" key="6">
    <source>
        <dbReference type="ARBA" id="ARBA00022679"/>
    </source>
</evidence>
<evidence type="ECO:0000256" key="8">
    <source>
        <dbReference type="ARBA" id="ARBA00022777"/>
    </source>
</evidence>
<dbReference type="SMART" id="SM00388">
    <property type="entry name" value="HisKA"/>
    <property type="match status" value="1"/>
</dbReference>
<keyword evidence="9" id="KW-0067">ATP-binding</keyword>
<dbReference type="AlphaFoldDB" id="F8ABD3"/>
<reference evidence="15" key="1">
    <citation type="submission" date="2011-04" db="EMBL/GenBank/DDBJ databases">
        <title>The complete genome of Thermodesulfatator indicus DSM 15286.</title>
        <authorList>
            <person name="Lucas S."/>
            <person name="Copeland A."/>
            <person name="Lapidus A."/>
            <person name="Bruce D."/>
            <person name="Goodwin L."/>
            <person name="Pitluck S."/>
            <person name="Peters L."/>
            <person name="Kyrpides N."/>
            <person name="Mavromatis K."/>
            <person name="Pagani I."/>
            <person name="Ivanova N."/>
            <person name="Saunders L."/>
            <person name="Detter J.C."/>
            <person name="Tapia R."/>
            <person name="Han C."/>
            <person name="Land M."/>
            <person name="Hauser L."/>
            <person name="Markowitz V."/>
            <person name="Cheng J.-F."/>
            <person name="Hugenholtz P."/>
            <person name="Woyke T."/>
            <person name="Wu D."/>
            <person name="Spring S."/>
            <person name="Schroeder M."/>
            <person name="Brambilla E."/>
            <person name="Klenk H.-P."/>
            <person name="Eisen J.A."/>
        </authorList>
    </citation>
    <scope>NUCLEOTIDE SEQUENCE [LARGE SCALE GENOMIC DNA]</scope>
    <source>
        <strain evidence="15">DSM 15286 / JCM 11887 / CIR29812</strain>
    </source>
</reference>
<keyword evidence="8 14" id="KW-0418">Kinase</keyword>
<dbReference type="PRINTS" id="PR00344">
    <property type="entry name" value="BCTRLSENSOR"/>
</dbReference>
<dbReference type="RefSeq" id="WP_013907188.1">
    <property type="nucleotide sequence ID" value="NC_015681.1"/>
</dbReference>
<dbReference type="eggNOG" id="COG4191">
    <property type="taxonomic scope" value="Bacteria"/>
</dbReference>
<keyword evidence="7" id="KW-0547">Nucleotide-binding</keyword>
<dbReference type="EC" id="2.7.13.3" evidence="3"/>
<dbReference type="PANTHER" id="PTHR44936:SF10">
    <property type="entry name" value="SENSOR PROTEIN RSTB"/>
    <property type="match status" value="1"/>
</dbReference>
<dbReference type="KEGG" id="tid:Thein_0562"/>
<feature type="coiled-coil region" evidence="10">
    <location>
        <begin position="209"/>
        <end position="236"/>
    </location>
</feature>
<dbReference type="InterPro" id="IPR005467">
    <property type="entry name" value="His_kinase_dom"/>
</dbReference>
<dbReference type="Gene3D" id="3.30.565.10">
    <property type="entry name" value="Histidine kinase-like ATPase, C-terminal domain"/>
    <property type="match status" value="1"/>
</dbReference>
<dbReference type="PROSITE" id="PS50109">
    <property type="entry name" value="HIS_KIN"/>
    <property type="match status" value="1"/>
</dbReference>
<comment type="catalytic activity">
    <reaction evidence="1">
        <text>ATP + protein L-histidine = ADP + protein N-phospho-L-histidine.</text>
        <dbReference type="EC" id="2.7.13.3"/>
    </reaction>
</comment>
<dbReference type="Gene3D" id="1.10.287.130">
    <property type="match status" value="1"/>
</dbReference>
<accession>F8ABD3</accession>
<feature type="domain" description="Histidine kinase" evidence="12">
    <location>
        <begin position="245"/>
        <end position="452"/>
    </location>
</feature>
<keyword evidence="4" id="KW-1003">Cell membrane</keyword>
<dbReference type="Proteomes" id="UP000006793">
    <property type="component" value="Chromosome"/>
</dbReference>
<dbReference type="Gene3D" id="6.10.340.10">
    <property type="match status" value="1"/>
</dbReference>
<keyword evidence="11" id="KW-0812">Transmembrane</keyword>
<feature type="transmembrane region" description="Helical" evidence="11">
    <location>
        <begin position="6"/>
        <end position="32"/>
    </location>
</feature>
<keyword evidence="6" id="KW-0808">Transferase</keyword>
<name>F8ABD3_THEID</name>
<sequence>MFKRLIIAYFFLFLFISIYFAYTSITFTSEILDDLATKNAKRLVYIVLDQNKEINDQAILSLKRIVGGEIFIYSKAGDLLLSSIKKEAIPQALKKLTKEELETLKAGPIVKKITLNNQKYRFILFEAKLTKDISAYFGILLPTTTEEQIKANLIFGLIYTSFAGLVFMLVVSWLLSRSITQPLEELAEETRQIGRGKWKKIPEKGPAEVKSLARALNQMSQEIKEYQQRLLEAERLSTTAQLAASIAHEIKNPLTSLKLASEILCEFAKNNPTLSKRAQMVLSETARLEKILQNMLAKTKKIQVVREVVDVNALVKEVTRMAENQFKARKQKFTVELAEQPIKISADPEKIKQVLWNILNNAWEATPEEGEIKVRTELTEKGAEIIVEDSGPGIPEDRVKDLFRPFYSTKPGGTGLGLAVSRQIVLFHGGELILENREEGGARVRVILPPLSESRD</sequence>
<evidence type="ECO:0000313" key="15">
    <source>
        <dbReference type="Proteomes" id="UP000006793"/>
    </source>
</evidence>
<dbReference type="InterPro" id="IPR003661">
    <property type="entry name" value="HisK_dim/P_dom"/>
</dbReference>
<dbReference type="PROSITE" id="PS50885">
    <property type="entry name" value="HAMP"/>
    <property type="match status" value="1"/>
</dbReference>
<dbReference type="OrthoDB" id="9813151at2"/>
<dbReference type="PANTHER" id="PTHR44936">
    <property type="entry name" value="SENSOR PROTEIN CREC"/>
    <property type="match status" value="1"/>
</dbReference>
<dbReference type="PaxDb" id="667014-Thein_0562"/>
<dbReference type="FunCoup" id="F8ABD3">
    <property type="interactions" value="86"/>
</dbReference>
<dbReference type="InterPro" id="IPR036890">
    <property type="entry name" value="HATPase_C_sf"/>
</dbReference>
<evidence type="ECO:0000256" key="10">
    <source>
        <dbReference type="SAM" id="Coils"/>
    </source>
</evidence>
<dbReference type="InParanoid" id="F8ABD3"/>
<dbReference type="InterPro" id="IPR050980">
    <property type="entry name" value="2C_sensor_his_kinase"/>
</dbReference>
<dbReference type="InterPro" id="IPR036097">
    <property type="entry name" value="HisK_dim/P_sf"/>
</dbReference>
<feature type="transmembrane region" description="Helical" evidence="11">
    <location>
        <begin position="153"/>
        <end position="175"/>
    </location>
</feature>
<dbReference type="GO" id="GO:0000155">
    <property type="term" value="F:phosphorelay sensor kinase activity"/>
    <property type="evidence" value="ECO:0007669"/>
    <property type="project" value="InterPro"/>
</dbReference>
<dbReference type="SUPFAM" id="SSF47384">
    <property type="entry name" value="Homodimeric domain of signal transducing histidine kinase"/>
    <property type="match status" value="1"/>
</dbReference>
<evidence type="ECO:0000256" key="2">
    <source>
        <dbReference type="ARBA" id="ARBA00004651"/>
    </source>
</evidence>
<dbReference type="GO" id="GO:0005886">
    <property type="term" value="C:plasma membrane"/>
    <property type="evidence" value="ECO:0007669"/>
    <property type="project" value="UniProtKB-SubCell"/>
</dbReference>
<dbReference type="SUPFAM" id="SSF158472">
    <property type="entry name" value="HAMP domain-like"/>
    <property type="match status" value="1"/>
</dbReference>
<dbReference type="SMART" id="SM00387">
    <property type="entry name" value="HATPase_c"/>
    <property type="match status" value="1"/>
</dbReference>
<proteinExistence type="predicted"/>
<keyword evidence="11" id="KW-0472">Membrane</keyword>
<dbReference type="CDD" id="cd00075">
    <property type="entry name" value="HATPase"/>
    <property type="match status" value="1"/>
</dbReference>